<keyword evidence="1" id="KW-0677">Repeat</keyword>
<proteinExistence type="predicted"/>
<keyword evidence="6" id="KW-1185">Reference proteome</keyword>
<dbReference type="STRING" id="4540.A0A3L6S5I0"/>
<accession>A0A3L6S5I0</accession>
<dbReference type="NCBIfam" id="TIGR00756">
    <property type="entry name" value="PPR"/>
    <property type="match status" value="1"/>
</dbReference>
<dbReference type="PROSITE" id="PS51375">
    <property type="entry name" value="PPR"/>
    <property type="match status" value="2"/>
</dbReference>
<evidence type="ECO:0000256" key="3">
    <source>
        <dbReference type="PROSITE-ProRule" id="PRU00708"/>
    </source>
</evidence>
<dbReference type="Proteomes" id="UP000275267">
    <property type="component" value="Unassembled WGS sequence"/>
</dbReference>
<dbReference type="Pfam" id="PF20431">
    <property type="entry name" value="E_motif"/>
    <property type="match status" value="1"/>
</dbReference>
<protein>
    <submittedName>
        <fullName evidence="5">Pentatricopeptide repeat-containing protein</fullName>
    </submittedName>
</protein>
<dbReference type="OrthoDB" id="185373at2759"/>
<keyword evidence="4" id="KW-1133">Transmembrane helix</keyword>
<feature type="repeat" description="PPR" evidence="3">
    <location>
        <begin position="248"/>
        <end position="278"/>
    </location>
</feature>
<keyword evidence="4" id="KW-0812">Transmembrane</keyword>
<feature type="repeat" description="PPR" evidence="3">
    <location>
        <begin position="146"/>
        <end position="181"/>
    </location>
</feature>
<dbReference type="Pfam" id="PF01535">
    <property type="entry name" value="PPR"/>
    <property type="match status" value="5"/>
</dbReference>
<dbReference type="InterPro" id="IPR011990">
    <property type="entry name" value="TPR-like_helical_dom_sf"/>
</dbReference>
<keyword evidence="4" id="KW-0472">Membrane</keyword>
<evidence type="ECO:0000313" key="5">
    <source>
        <dbReference type="EMBL" id="RLN16191.1"/>
    </source>
</evidence>
<dbReference type="PANTHER" id="PTHR47926:SF426">
    <property type="entry name" value="TETRATRICOPEPTIDE-LIKE HELICAL DOMAIN SUPERFAMILY, DYW DOMAIN-CONTAINING PROTEIN"/>
    <property type="match status" value="1"/>
</dbReference>
<comment type="caution">
    <text evidence="5">The sequence shown here is derived from an EMBL/GenBank/DDBJ whole genome shotgun (WGS) entry which is preliminary data.</text>
</comment>
<dbReference type="PANTHER" id="PTHR47926">
    <property type="entry name" value="PENTATRICOPEPTIDE REPEAT-CONTAINING PROTEIN"/>
    <property type="match status" value="1"/>
</dbReference>
<evidence type="ECO:0000313" key="6">
    <source>
        <dbReference type="Proteomes" id="UP000275267"/>
    </source>
</evidence>
<dbReference type="EMBL" id="PQIB02000005">
    <property type="protein sequence ID" value="RLN16191.1"/>
    <property type="molecule type" value="Genomic_DNA"/>
</dbReference>
<evidence type="ECO:0000256" key="4">
    <source>
        <dbReference type="SAM" id="Phobius"/>
    </source>
</evidence>
<dbReference type="AlphaFoldDB" id="A0A3L6S5I0"/>
<dbReference type="GO" id="GO:0003723">
    <property type="term" value="F:RNA binding"/>
    <property type="evidence" value="ECO:0007669"/>
    <property type="project" value="InterPro"/>
</dbReference>
<gene>
    <name evidence="5" type="ORF">C2845_PM02G41290</name>
</gene>
<dbReference type="InterPro" id="IPR046960">
    <property type="entry name" value="PPR_At4g14850-like_plant"/>
</dbReference>
<dbReference type="InterPro" id="IPR002885">
    <property type="entry name" value="PPR_rpt"/>
</dbReference>
<keyword evidence="2" id="KW-0809">Transit peptide</keyword>
<feature type="transmembrane region" description="Helical" evidence="4">
    <location>
        <begin position="473"/>
        <end position="499"/>
    </location>
</feature>
<dbReference type="SUPFAM" id="SSF48452">
    <property type="entry name" value="TPR-like"/>
    <property type="match status" value="1"/>
</dbReference>
<evidence type="ECO:0000256" key="2">
    <source>
        <dbReference type="ARBA" id="ARBA00022946"/>
    </source>
</evidence>
<evidence type="ECO:0000256" key="1">
    <source>
        <dbReference type="ARBA" id="ARBA00022737"/>
    </source>
</evidence>
<sequence>MSSRHRRLASLTKLLTTHVIAARHRDALSLFSRMLSAPDLPPPTDPSFAHAFPLAIKSATALRLPRAAASFHAFAAKCGLLSSPFLSSALIASYGAGASHELARRLFDELPARNAVVWSAMVSVHVRAGDLTAAASVLDAMDVAPTASCFNTIIAAVAESGEHPARAIEVYRHMRRVGVAPSFITLLALVPACTAMGSLTSIKEVHGFTVRHGMSTISHIGSSLIEAYGRCGSLAGAQRVFDQVQDRDVVVWSSLVSAYAFHGRAEVAMSLFRHMKDQDDVRPDSIMFLSLLAACAHSGHADDALQYFDVLTKRYGVEACRDHYSCLVDVLGRAGRLHEAYELIQTMPVEVTAKAWGALLAACRKYGEVGLAEVAGRALFEIEPENAGNFVSLANIYSDRGMHEDAERVRREMEQRVIFYEKSGTHLISVITGQWFTARFIQMQWSLVHGRLQDLTPAPSMTVPIEHSSRPTLGFPLGTALLLLVIFSLSGMFSCCYHWDKLRSLLRSRHPAMFQEGEHTVISIGSSPSKTASDHKLEKMGKECGLPVIMPGDKVPKFFARPCPHEMCLPEAEKTEAALETKCSSLKGRFVLTSLLNVISLRVEAALRNPESMSSRARVFVNEYCLEARLEGHSPRALDLVVLGFVRLPAILSSGRQCSIEQLDWKRVLLGSRRTLKGIEFALLVPCTYVRKRNPYIT</sequence>
<organism evidence="5 6">
    <name type="scientific">Panicum miliaceum</name>
    <name type="common">Proso millet</name>
    <name type="synonym">Broomcorn millet</name>
    <dbReference type="NCBI Taxonomy" id="4540"/>
    <lineage>
        <taxon>Eukaryota</taxon>
        <taxon>Viridiplantae</taxon>
        <taxon>Streptophyta</taxon>
        <taxon>Embryophyta</taxon>
        <taxon>Tracheophyta</taxon>
        <taxon>Spermatophyta</taxon>
        <taxon>Magnoliopsida</taxon>
        <taxon>Liliopsida</taxon>
        <taxon>Poales</taxon>
        <taxon>Poaceae</taxon>
        <taxon>PACMAD clade</taxon>
        <taxon>Panicoideae</taxon>
        <taxon>Panicodae</taxon>
        <taxon>Paniceae</taxon>
        <taxon>Panicinae</taxon>
        <taxon>Panicum</taxon>
        <taxon>Panicum sect. Panicum</taxon>
    </lineage>
</organism>
<dbReference type="InterPro" id="IPR046848">
    <property type="entry name" value="E_motif"/>
</dbReference>
<dbReference type="GO" id="GO:0009451">
    <property type="term" value="P:RNA modification"/>
    <property type="evidence" value="ECO:0007669"/>
    <property type="project" value="InterPro"/>
</dbReference>
<reference evidence="6" key="1">
    <citation type="journal article" date="2019" name="Nat. Commun.">
        <title>The genome of broomcorn millet.</title>
        <authorList>
            <person name="Zou C."/>
            <person name="Miki D."/>
            <person name="Li D."/>
            <person name="Tang Q."/>
            <person name="Xiao L."/>
            <person name="Rajput S."/>
            <person name="Deng P."/>
            <person name="Jia W."/>
            <person name="Huang R."/>
            <person name="Zhang M."/>
            <person name="Sun Y."/>
            <person name="Hu J."/>
            <person name="Fu X."/>
            <person name="Schnable P.S."/>
            <person name="Li F."/>
            <person name="Zhang H."/>
            <person name="Feng B."/>
            <person name="Zhu X."/>
            <person name="Liu R."/>
            <person name="Schnable J.C."/>
            <person name="Zhu J.-K."/>
            <person name="Zhang H."/>
        </authorList>
    </citation>
    <scope>NUCLEOTIDE SEQUENCE [LARGE SCALE GENOMIC DNA]</scope>
</reference>
<dbReference type="Gene3D" id="1.25.40.10">
    <property type="entry name" value="Tetratricopeptide repeat domain"/>
    <property type="match status" value="3"/>
</dbReference>
<name>A0A3L6S5I0_PANMI</name>
<dbReference type="FunFam" id="1.25.40.10:FF:002796">
    <property type="entry name" value="Putative pentatricopeptide repeat-containing protein"/>
    <property type="match status" value="1"/>
</dbReference>